<protein>
    <submittedName>
        <fullName evidence="1">Uncharacterized protein</fullName>
    </submittedName>
</protein>
<dbReference type="AlphaFoldDB" id="A0A8S9QSV8"/>
<proteinExistence type="predicted"/>
<evidence type="ECO:0000313" key="1">
    <source>
        <dbReference type="EMBL" id="KAF3554787.1"/>
    </source>
</evidence>
<dbReference type="Proteomes" id="UP000712600">
    <property type="component" value="Unassembled WGS sequence"/>
</dbReference>
<evidence type="ECO:0000313" key="2">
    <source>
        <dbReference type="Proteomes" id="UP000712600"/>
    </source>
</evidence>
<gene>
    <name evidence="1" type="ORF">F2Q69_00013873</name>
</gene>
<comment type="caution">
    <text evidence="1">The sequence shown here is derived from an EMBL/GenBank/DDBJ whole genome shotgun (WGS) entry which is preliminary data.</text>
</comment>
<organism evidence="1 2">
    <name type="scientific">Brassica cretica</name>
    <name type="common">Mustard</name>
    <dbReference type="NCBI Taxonomy" id="69181"/>
    <lineage>
        <taxon>Eukaryota</taxon>
        <taxon>Viridiplantae</taxon>
        <taxon>Streptophyta</taxon>
        <taxon>Embryophyta</taxon>
        <taxon>Tracheophyta</taxon>
        <taxon>Spermatophyta</taxon>
        <taxon>Magnoliopsida</taxon>
        <taxon>eudicotyledons</taxon>
        <taxon>Gunneridae</taxon>
        <taxon>Pentapetalae</taxon>
        <taxon>rosids</taxon>
        <taxon>malvids</taxon>
        <taxon>Brassicales</taxon>
        <taxon>Brassicaceae</taxon>
        <taxon>Brassiceae</taxon>
        <taxon>Brassica</taxon>
    </lineage>
</organism>
<reference evidence="1" key="1">
    <citation type="submission" date="2019-12" db="EMBL/GenBank/DDBJ databases">
        <title>Genome sequencing and annotation of Brassica cretica.</title>
        <authorList>
            <person name="Studholme D.J."/>
            <person name="Sarris P."/>
        </authorList>
    </citation>
    <scope>NUCLEOTIDE SEQUENCE</scope>
    <source>
        <strain evidence="1">PFS-109/04</strain>
        <tissue evidence="1">Leaf</tissue>
    </source>
</reference>
<sequence length="84" mass="9850">MINMMVWEDLQIAEDDGNPIDDLSLLKRHTSTRKYVKFKILLGGRSSTWWKPRRKKSLLPNLCLKIDLFGFQQFDVGANEQPRT</sequence>
<accession>A0A8S9QSV8</accession>
<dbReference type="EMBL" id="QGKX02000996">
    <property type="protein sequence ID" value="KAF3554787.1"/>
    <property type="molecule type" value="Genomic_DNA"/>
</dbReference>
<name>A0A8S9QSV8_BRACR</name>